<protein>
    <submittedName>
        <fullName evidence="8">Xanthine permease</fullName>
    </submittedName>
</protein>
<evidence type="ECO:0000313" key="8">
    <source>
        <dbReference type="EMBL" id="BCU81815.1"/>
    </source>
</evidence>
<reference evidence="8" key="1">
    <citation type="journal article" date="2013" name="Int. J. Syst. Evol. Microbiol.">
        <title>Polycladomyces abyssicola gen. nov., sp. nov., a thermophilic filamentous bacterium isolated from hemipelagic sediment.</title>
        <authorList>
            <person name="Tsubouchi T."/>
            <person name="Shimane Y."/>
            <person name="Mori K."/>
            <person name="Usui K."/>
            <person name="Hiraki T."/>
            <person name="Tame A."/>
            <person name="Uematsu K."/>
            <person name="Maruyama T."/>
            <person name="Hatada Y."/>
        </authorList>
    </citation>
    <scope>NUCLEOTIDE SEQUENCE</scope>
    <source>
        <strain evidence="8">JIR-001</strain>
    </source>
</reference>
<keyword evidence="5 7" id="KW-1133">Transmembrane helix</keyword>
<proteinExistence type="inferred from homology"/>
<dbReference type="Proteomes" id="UP000677436">
    <property type="component" value="Chromosome"/>
</dbReference>
<feature type="transmembrane region" description="Helical" evidence="7">
    <location>
        <begin position="75"/>
        <end position="94"/>
    </location>
</feature>
<evidence type="ECO:0000256" key="3">
    <source>
        <dbReference type="ARBA" id="ARBA00022448"/>
    </source>
</evidence>
<feature type="transmembrane region" description="Helical" evidence="7">
    <location>
        <begin position="314"/>
        <end position="338"/>
    </location>
</feature>
<feature type="transmembrane region" description="Helical" evidence="7">
    <location>
        <begin position="129"/>
        <end position="151"/>
    </location>
</feature>
<evidence type="ECO:0000313" key="9">
    <source>
        <dbReference type="Proteomes" id="UP000677436"/>
    </source>
</evidence>
<dbReference type="NCBIfam" id="NF037981">
    <property type="entry name" value="NCS2_1"/>
    <property type="match status" value="1"/>
</dbReference>
<evidence type="ECO:0000256" key="6">
    <source>
        <dbReference type="ARBA" id="ARBA00023136"/>
    </source>
</evidence>
<dbReference type="GO" id="GO:0042907">
    <property type="term" value="F:xanthine transmembrane transporter activity"/>
    <property type="evidence" value="ECO:0007669"/>
    <property type="project" value="TreeGrafter"/>
</dbReference>
<dbReference type="RefSeq" id="WP_212774979.1">
    <property type="nucleotide sequence ID" value="NZ_AP024601.1"/>
</dbReference>
<dbReference type="PANTHER" id="PTHR42810">
    <property type="entry name" value="PURINE PERMEASE C1399.01C-RELATED"/>
    <property type="match status" value="1"/>
</dbReference>
<comment type="similarity">
    <text evidence="2">Belongs to the nucleobase:cation symporter-2 (NCS2) (TC 2.A.40) family.</text>
</comment>
<feature type="transmembrane region" description="Helical" evidence="7">
    <location>
        <begin position="192"/>
        <end position="211"/>
    </location>
</feature>
<evidence type="ECO:0000256" key="5">
    <source>
        <dbReference type="ARBA" id="ARBA00022989"/>
    </source>
</evidence>
<dbReference type="EMBL" id="AP024601">
    <property type="protein sequence ID" value="BCU81815.1"/>
    <property type="molecule type" value="Genomic_DNA"/>
</dbReference>
<comment type="subcellular location">
    <subcellularLocation>
        <location evidence="1">Membrane</location>
        <topology evidence="1">Multi-pass membrane protein</topology>
    </subcellularLocation>
</comment>
<name>A0A8D5UEQ3_9BACL</name>
<keyword evidence="9" id="KW-1185">Reference proteome</keyword>
<dbReference type="GO" id="GO:0005886">
    <property type="term" value="C:plasma membrane"/>
    <property type="evidence" value="ECO:0007669"/>
    <property type="project" value="TreeGrafter"/>
</dbReference>
<feature type="transmembrane region" description="Helical" evidence="7">
    <location>
        <begin position="376"/>
        <end position="395"/>
    </location>
</feature>
<organism evidence="8 9">
    <name type="scientific">Polycladomyces abyssicola</name>
    <dbReference type="NCBI Taxonomy" id="1125966"/>
    <lineage>
        <taxon>Bacteria</taxon>
        <taxon>Bacillati</taxon>
        <taxon>Bacillota</taxon>
        <taxon>Bacilli</taxon>
        <taxon>Bacillales</taxon>
        <taxon>Thermoactinomycetaceae</taxon>
        <taxon>Polycladomyces</taxon>
    </lineage>
</organism>
<keyword evidence="6 7" id="KW-0472">Membrane</keyword>
<reference evidence="8" key="2">
    <citation type="journal article" date="2021" name="Microbiol. Resour. Announc.">
        <title>Complete Genome Sequence of Polycladomyces abyssicola JIR-001T, Isolated from Hemipelagic Sediment in Deep Seawater.</title>
        <authorList>
            <person name="Tsubouchi T."/>
            <person name="Kaneko Y."/>
        </authorList>
    </citation>
    <scope>NUCLEOTIDE SEQUENCE</scope>
    <source>
        <strain evidence="8">JIR-001</strain>
    </source>
</reference>
<evidence type="ECO:0000256" key="4">
    <source>
        <dbReference type="ARBA" id="ARBA00022692"/>
    </source>
</evidence>
<dbReference type="AlphaFoldDB" id="A0A8D5UEQ3"/>
<evidence type="ECO:0000256" key="7">
    <source>
        <dbReference type="SAM" id="Phobius"/>
    </source>
</evidence>
<dbReference type="PANTHER" id="PTHR42810:SF1">
    <property type="entry name" value="PURINE PERMEASE YWDJ-RELATED"/>
    <property type="match status" value="1"/>
</dbReference>
<feature type="transmembrane region" description="Helical" evidence="7">
    <location>
        <begin position="106"/>
        <end position="123"/>
    </location>
</feature>
<accession>A0A8D5UEQ3</accession>
<keyword evidence="3" id="KW-0813">Transport</keyword>
<dbReference type="KEGG" id="pabs:JIR001_15980"/>
<sequence length="432" mass="46469">MRKAFSMWDTLMESLQWLVFLLANALALPVIIGQIYRLSPVEVADLMQRTLFVVGLTSFLQGRWGHRLPVADGPAGLWLGIFVILGLSSVQAGASASTTLQALEGAMLVTGAALFWLGISGWTGRILSLFSPLVIGTNLLLLAIQLSGTFLKGMLGIGDRVHPMSVGMALTAFGVFLSVLGLSIWGKGFVKSYAVLIGIAAGWLVFVLLGWHERTNVTAPFRLPTLFAWGLPRWDFGLIVTGVMMALVLLSNVVASVSAVRQVVGFKGEEIQTFNRSSWVGGLSNAVSALFSTVGMVPLSISAGFIQMTGQKRLLPFMMACASLVIVSFFPILTSFLAMLPGPVAYAAMLASFTQMVGIGLRALWSREPDQRRLTIIGVSISLGTGVMFLPPEVFVHMPSVLQNVTGNGLMVGTLIALILEQVWRERPENAQ</sequence>
<dbReference type="InterPro" id="IPR006043">
    <property type="entry name" value="NCS2"/>
</dbReference>
<evidence type="ECO:0000256" key="1">
    <source>
        <dbReference type="ARBA" id="ARBA00004141"/>
    </source>
</evidence>
<feature type="transmembrane region" description="Helical" evidence="7">
    <location>
        <begin position="401"/>
        <end position="420"/>
    </location>
</feature>
<feature type="transmembrane region" description="Helical" evidence="7">
    <location>
        <begin position="163"/>
        <end position="186"/>
    </location>
</feature>
<gene>
    <name evidence="8" type="ORF">JIR001_15980</name>
</gene>
<evidence type="ECO:0000256" key="2">
    <source>
        <dbReference type="ARBA" id="ARBA00008821"/>
    </source>
</evidence>
<feature type="transmembrane region" description="Helical" evidence="7">
    <location>
        <begin position="236"/>
        <end position="259"/>
    </location>
</feature>
<feature type="transmembrane region" description="Helical" evidence="7">
    <location>
        <begin position="344"/>
        <end position="364"/>
    </location>
</feature>
<dbReference type="Pfam" id="PF00860">
    <property type="entry name" value="Xan_ur_permease"/>
    <property type="match status" value="1"/>
</dbReference>
<keyword evidence="4 7" id="KW-0812">Transmembrane</keyword>